<reference evidence="2 4" key="1">
    <citation type="journal article" date="2012" name="Nature">
        <title>Algal genomes reveal evolutionary mosaicism and the fate of nucleomorphs.</title>
        <authorList>
            <consortium name="DOE Joint Genome Institute"/>
            <person name="Curtis B.A."/>
            <person name="Tanifuji G."/>
            <person name="Burki F."/>
            <person name="Gruber A."/>
            <person name="Irimia M."/>
            <person name="Maruyama S."/>
            <person name="Arias M.C."/>
            <person name="Ball S.G."/>
            <person name="Gile G.H."/>
            <person name="Hirakawa Y."/>
            <person name="Hopkins J.F."/>
            <person name="Kuo A."/>
            <person name="Rensing S.A."/>
            <person name="Schmutz J."/>
            <person name="Symeonidi A."/>
            <person name="Elias M."/>
            <person name="Eveleigh R.J."/>
            <person name="Herman E.K."/>
            <person name="Klute M.J."/>
            <person name="Nakayama T."/>
            <person name="Obornik M."/>
            <person name="Reyes-Prieto A."/>
            <person name="Armbrust E.V."/>
            <person name="Aves S.J."/>
            <person name="Beiko R.G."/>
            <person name="Coutinho P."/>
            <person name="Dacks J.B."/>
            <person name="Durnford D.G."/>
            <person name="Fast N.M."/>
            <person name="Green B.R."/>
            <person name="Grisdale C.J."/>
            <person name="Hempel F."/>
            <person name="Henrissat B."/>
            <person name="Hoppner M.P."/>
            <person name="Ishida K."/>
            <person name="Kim E."/>
            <person name="Koreny L."/>
            <person name="Kroth P.G."/>
            <person name="Liu Y."/>
            <person name="Malik S.B."/>
            <person name="Maier U.G."/>
            <person name="McRose D."/>
            <person name="Mock T."/>
            <person name="Neilson J.A."/>
            <person name="Onodera N.T."/>
            <person name="Poole A.M."/>
            <person name="Pritham E.J."/>
            <person name="Richards T.A."/>
            <person name="Rocap G."/>
            <person name="Roy S.W."/>
            <person name="Sarai C."/>
            <person name="Schaack S."/>
            <person name="Shirato S."/>
            <person name="Slamovits C.H."/>
            <person name="Spencer D.F."/>
            <person name="Suzuki S."/>
            <person name="Worden A.Z."/>
            <person name="Zauner S."/>
            <person name="Barry K."/>
            <person name="Bell C."/>
            <person name="Bharti A.K."/>
            <person name="Crow J.A."/>
            <person name="Grimwood J."/>
            <person name="Kramer R."/>
            <person name="Lindquist E."/>
            <person name="Lucas S."/>
            <person name="Salamov A."/>
            <person name="McFadden G.I."/>
            <person name="Lane C.E."/>
            <person name="Keeling P.J."/>
            <person name="Gray M.W."/>
            <person name="Grigoriev I.V."/>
            <person name="Archibald J.M."/>
        </authorList>
    </citation>
    <scope>NUCLEOTIDE SEQUENCE</scope>
    <source>
        <strain evidence="2 4">CCMP2712</strain>
    </source>
</reference>
<dbReference type="InterPro" id="IPR036705">
    <property type="entry name" value="Ribosyl_crysJ1_sf"/>
</dbReference>
<name>L1JP73_GUITC</name>
<dbReference type="EnsemblProtists" id="EKX49848">
    <property type="protein sequence ID" value="EKX49848"/>
    <property type="gene ID" value="GUITHDRAFT_104244"/>
</dbReference>
<reference evidence="3" key="3">
    <citation type="submission" date="2016-03" db="UniProtKB">
        <authorList>
            <consortium name="EnsemblProtists"/>
        </authorList>
    </citation>
    <scope>IDENTIFICATION</scope>
</reference>
<dbReference type="PaxDb" id="55529-EKX49848"/>
<dbReference type="OrthoDB" id="410104at2759"/>
<keyword evidence="4" id="KW-1185">Reference proteome</keyword>
<evidence type="ECO:0000256" key="1">
    <source>
        <dbReference type="PIRSR" id="PIRSR605502-1"/>
    </source>
</evidence>
<feature type="binding site" evidence="1">
    <location>
        <position position="121"/>
    </location>
    <ligand>
        <name>Mg(2+)</name>
        <dbReference type="ChEBI" id="CHEBI:18420"/>
        <label>1</label>
    </ligand>
</feature>
<dbReference type="HOGENOM" id="CLU_695321_0_0_1"/>
<dbReference type="EMBL" id="JH992980">
    <property type="protein sequence ID" value="EKX49848.1"/>
    <property type="molecule type" value="Genomic_DNA"/>
</dbReference>
<keyword evidence="1" id="KW-0460">Magnesium</keyword>
<evidence type="ECO:0000313" key="4">
    <source>
        <dbReference type="Proteomes" id="UP000011087"/>
    </source>
</evidence>
<dbReference type="GO" id="GO:0046872">
    <property type="term" value="F:metal ion binding"/>
    <property type="evidence" value="ECO:0007669"/>
    <property type="project" value="UniProtKB-KW"/>
</dbReference>
<dbReference type="KEGG" id="gtt:GUITHDRAFT_104244"/>
<dbReference type="SUPFAM" id="SSF101478">
    <property type="entry name" value="ADP-ribosylglycohydrolase"/>
    <property type="match status" value="1"/>
</dbReference>
<evidence type="ECO:0000313" key="2">
    <source>
        <dbReference type="EMBL" id="EKX49848.1"/>
    </source>
</evidence>
<dbReference type="Proteomes" id="UP000011087">
    <property type="component" value="Unassembled WGS sequence"/>
</dbReference>
<dbReference type="AlphaFoldDB" id="L1JP73"/>
<evidence type="ECO:0000313" key="3">
    <source>
        <dbReference type="EnsemblProtists" id="EKX49848"/>
    </source>
</evidence>
<protein>
    <submittedName>
        <fullName evidence="2 3">Uncharacterized protein</fullName>
    </submittedName>
</protein>
<reference evidence="4" key="2">
    <citation type="submission" date="2012-11" db="EMBL/GenBank/DDBJ databases">
        <authorList>
            <person name="Kuo A."/>
            <person name="Curtis B.A."/>
            <person name="Tanifuji G."/>
            <person name="Burki F."/>
            <person name="Gruber A."/>
            <person name="Irimia M."/>
            <person name="Maruyama S."/>
            <person name="Arias M.C."/>
            <person name="Ball S.G."/>
            <person name="Gile G.H."/>
            <person name="Hirakawa Y."/>
            <person name="Hopkins J.F."/>
            <person name="Rensing S.A."/>
            <person name="Schmutz J."/>
            <person name="Symeonidi A."/>
            <person name="Elias M."/>
            <person name="Eveleigh R.J."/>
            <person name="Herman E.K."/>
            <person name="Klute M.J."/>
            <person name="Nakayama T."/>
            <person name="Obornik M."/>
            <person name="Reyes-Prieto A."/>
            <person name="Armbrust E.V."/>
            <person name="Aves S.J."/>
            <person name="Beiko R.G."/>
            <person name="Coutinho P."/>
            <person name="Dacks J.B."/>
            <person name="Durnford D.G."/>
            <person name="Fast N.M."/>
            <person name="Green B.R."/>
            <person name="Grisdale C."/>
            <person name="Hempe F."/>
            <person name="Henrissat B."/>
            <person name="Hoppner M.P."/>
            <person name="Ishida K.-I."/>
            <person name="Kim E."/>
            <person name="Koreny L."/>
            <person name="Kroth P.G."/>
            <person name="Liu Y."/>
            <person name="Malik S.-B."/>
            <person name="Maier U.G."/>
            <person name="McRose D."/>
            <person name="Mock T."/>
            <person name="Neilson J.A."/>
            <person name="Onodera N.T."/>
            <person name="Poole A.M."/>
            <person name="Pritham E.J."/>
            <person name="Richards T.A."/>
            <person name="Rocap G."/>
            <person name="Roy S.W."/>
            <person name="Sarai C."/>
            <person name="Schaack S."/>
            <person name="Shirato S."/>
            <person name="Slamovits C.H."/>
            <person name="Spencer D.F."/>
            <person name="Suzuki S."/>
            <person name="Worden A.Z."/>
            <person name="Zauner S."/>
            <person name="Barry K."/>
            <person name="Bell C."/>
            <person name="Bharti A.K."/>
            <person name="Crow J.A."/>
            <person name="Grimwood J."/>
            <person name="Kramer R."/>
            <person name="Lindquist E."/>
            <person name="Lucas S."/>
            <person name="Salamov A."/>
            <person name="McFadden G.I."/>
            <person name="Lane C.E."/>
            <person name="Keeling P.J."/>
            <person name="Gray M.W."/>
            <person name="Grigoriev I.V."/>
            <person name="Archibald J.M."/>
        </authorList>
    </citation>
    <scope>NUCLEOTIDE SEQUENCE</scope>
    <source>
        <strain evidence="4">CCMP2712</strain>
    </source>
</reference>
<dbReference type="OMA" id="CVEACEL"/>
<dbReference type="PANTHER" id="PTHR16222">
    <property type="entry name" value="ADP-RIBOSYLGLYCOHYDROLASE"/>
    <property type="match status" value="1"/>
</dbReference>
<dbReference type="RefSeq" id="XP_005836828.1">
    <property type="nucleotide sequence ID" value="XM_005836771.1"/>
</dbReference>
<accession>L1JP73</accession>
<organism evidence="2">
    <name type="scientific">Guillardia theta (strain CCMP2712)</name>
    <name type="common">Cryptophyte</name>
    <dbReference type="NCBI Taxonomy" id="905079"/>
    <lineage>
        <taxon>Eukaryota</taxon>
        <taxon>Cryptophyceae</taxon>
        <taxon>Pyrenomonadales</taxon>
        <taxon>Geminigeraceae</taxon>
        <taxon>Guillardia</taxon>
    </lineage>
</organism>
<keyword evidence="1" id="KW-0479">Metal-binding</keyword>
<proteinExistence type="predicted"/>
<dbReference type="GeneID" id="17306497"/>
<dbReference type="InterPro" id="IPR005502">
    <property type="entry name" value="Ribosyl_crysJ1"/>
</dbReference>
<gene>
    <name evidence="2" type="ORF">GUITHDRAFT_104244</name>
</gene>
<sequence>MAGGVEAVAARVVGYGLKSARDEGLDQDAEQVREVFRIAVRRLDDYTSSSLHATILGRFRACLLGFVLGDAIAVAKEGRDIKDLKSLEGSLGMGGDTSHKVVASKAAVVSGMFELPLGSWSERTATMLCVAESICHLKTHDSNDIMMRLLRLYRVGVGSCQPGRCMQFDKFMVNSLESFERQQGQKQARMNAANNSSAALSRVLPIAMFLYSHPAVAIQTASVDTSSTHESLSCRDASRYLAALLVGIFSFPLDYKLEEIKETVFSKRFCPAGHSWSSKPLSSEVRDLADGRFDVEKCPANLKDAAPDVLCQAMWALKHSQDFVSGIDLLLKEKADRAVLSTYGCLAGSLYGEGQLPETWISLLHKGESIGSLAEKIHEIAENVQVEVQGRTAGSNE</sequence>
<comment type="cofactor">
    <cofactor evidence="1">
        <name>Mg(2+)</name>
        <dbReference type="ChEBI" id="CHEBI:18420"/>
    </cofactor>
    <text evidence="1">Binds 2 magnesium ions per subunit.</text>
</comment>
<dbReference type="PANTHER" id="PTHR16222:SF12">
    <property type="entry name" value="ADP-RIBOSYLGLYCOHYDROLASE-RELATED"/>
    <property type="match status" value="1"/>
</dbReference>
<dbReference type="Pfam" id="PF03747">
    <property type="entry name" value="ADP_ribosyl_GH"/>
    <property type="match status" value="1"/>
</dbReference>
<dbReference type="InterPro" id="IPR050792">
    <property type="entry name" value="ADP-ribosylglycohydrolase"/>
</dbReference>
<dbReference type="Gene3D" id="1.10.4080.10">
    <property type="entry name" value="ADP-ribosylation/Crystallin J1"/>
    <property type="match status" value="1"/>
</dbReference>